<proteinExistence type="predicted"/>
<organism evidence="1 2">
    <name type="scientific">Smallanthus sonchifolius</name>
    <dbReference type="NCBI Taxonomy" id="185202"/>
    <lineage>
        <taxon>Eukaryota</taxon>
        <taxon>Viridiplantae</taxon>
        <taxon>Streptophyta</taxon>
        <taxon>Embryophyta</taxon>
        <taxon>Tracheophyta</taxon>
        <taxon>Spermatophyta</taxon>
        <taxon>Magnoliopsida</taxon>
        <taxon>eudicotyledons</taxon>
        <taxon>Gunneridae</taxon>
        <taxon>Pentapetalae</taxon>
        <taxon>asterids</taxon>
        <taxon>campanulids</taxon>
        <taxon>Asterales</taxon>
        <taxon>Asteraceae</taxon>
        <taxon>Asteroideae</taxon>
        <taxon>Heliantheae alliance</taxon>
        <taxon>Millerieae</taxon>
        <taxon>Smallanthus</taxon>
    </lineage>
</organism>
<dbReference type="EMBL" id="CM042045">
    <property type="protein sequence ID" value="KAI3682636.1"/>
    <property type="molecule type" value="Genomic_DNA"/>
</dbReference>
<keyword evidence="2" id="KW-1185">Reference proteome</keyword>
<evidence type="ECO:0000313" key="1">
    <source>
        <dbReference type="EMBL" id="KAI3682636.1"/>
    </source>
</evidence>
<dbReference type="Proteomes" id="UP001056120">
    <property type="component" value="Linkage Group LG28"/>
</dbReference>
<sequence length="118" mass="13829">MFQIADMYYVFCGYLLKFFMLIYMMSLLLFLIVNSTMWRWKRKIHCSDTAVMFAGGRRRGGGGGGGVLKQLTWRFKSHWKQALAWQTATGNRHGYDPQSYSQNFDDGFLYDHLSHLHT</sequence>
<evidence type="ECO:0000313" key="2">
    <source>
        <dbReference type="Proteomes" id="UP001056120"/>
    </source>
</evidence>
<reference evidence="1 2" key="2">
    <citation type="journal article" date="2022" name="Mol. Ecol. Resour.">
        <title>The genomes of chicory, endive, great burdock and yacon provide insights into Asteraceae paleo-polyploidization history and plant inulin production.</title>
        <authorList>
            <person name="Fan W."/>
            <person name="Wang S."/>
            <person name="Wang H."/>
            <person name="Wang A."/>
            <person name="Jiang F."/>
            <person name="Liu H."/>
            <person name="Zhao H."/>
            <person name="Xu D."/>
            <person name="Zhang Y."/>
        </authorList>
    </citation>
    <scope>NUCLEOTIDE SEQUENCE [LARGE SCALE GENOMIC DNA]</scope>
    <source>
        <strain evidence="2">cv. Yunnan</strain>
        <tissue evidence="1">Leaves</tissue>
    </source>
</reference>
<gene>
    <name evidence="1" type="ORF">L1987_82750</name>
</gene>
<comment type="caution">
    <text evidence="1">The sequence shown here is derived from an EMBL/GenBank/DDBJ whole genome shotgun (WGS) entry which is preliminary data.</text>
</comment>
<accession>A0ACB8YB63</accession>
<name>A0ACB8YB63_9ASTR</name>
<reference evidence="2" key="1">
    <citation type="journal article" date="2022" name="Mol. Ecol. Resour.">
        <title>The genomes of chicory, endive, great burdock and yacon provide insights into Asteraceae palaeo-polyploidization history and plant inulin production.</title>
        <authorList>
            <person name="Fan W."/>
            <person name="Wang S."/>
            <person name="Wang H."/>
            <person name="Wang A."/>
            <person name="Jiang F."/>
            <person name="Liu H."/>
            <person name="Zhao H."/>
            <person name="Xu D."/>
            <person name="Zhang Y."/>
        </authorList>
    </citation>
    <scope>NUCLEOTIDE SEQUENCE [LARGE SCALE GENOMIC DNA]</scope>
    <source>
        <strain evidence="2">cv. Yunnan</strain>
    </source>
</reference>
<protein>
    <submittedName>
        <fullName evidence="1">Uncharacterized protein</fullName>
    </submittedName>
</protein>